<feature type="non-terminal residue" evidence="2">
    <location>
        <position position="401"/>
    </location>
</feature>
<feature type="domain" description="Condensation" evidence="1">
    <location>
        <begin position="2"/>
        <end position="360"/>
    </location>
</feature>
<dbReference type="RefSeq" id="WP_372440815.1">
    <property type="nucleotide sequence ID" value="NZ_JAERRJ010000050.1"/>
</dbReference>
<protein>
    <recommendedName>
        <fullName evidence="1">Condensation domain-containing protein</fullName>
    </recommendedName>
</protein>
<reference evidence="2 3" key="1">
    <citation type="submission" date="2021-01" db="EMBL/GenBank/DDBJ databases">
        <title>WGS of actinomycetes isolated from Thailand.</title>
        <authorList>
            <person name="Thawai C."/>
        </authorList>
    </citation>
    <scope>NUCLEOTIDE SEQUENCE [LARGE SCALE GENOMIC DNA]</scope>
    <source>
        <strain evidence="2 3">LPG 2</strain>
    </source>
</reference>
<dbReference type="Gene3D" id="3.30.559.30">
    <property type="entry name" value="Nonribosomal peptide synthetase, condensation domain"/>
    <property type="match status" value="1"/>
</dbReference>
<evidence type="ECO:0000313" key="2">
    <source>
        <dbReference type="EMBL" id="MBL1080348.1"/>
    </source>
</evidence>
<comment type="caution">
    <text evidence="2">The sequence shown here is derived from an EMBL/GenBank/DDBJ whole genome shotgun (WGS) entry which is preliminary data.</text>
</comment>
<evidence type="ECO:0000313" key="3">
    <source>
        <dbReference type="Proteomes" id="UP000602198"/>
    </source>
</evidence>
<dbReference type="EMBL" id="JAERRJ010000050">
    <property type="protein sequence ID" value="MBL1080348.1"/>
    <property type="molecule type" value="Genomic_DNA"/>
</dbReference>
<dbReference type="InterPro" id="IPR023213">
    <property type="entry name" value="CAT-like_dom_sf"/>
</dbReference>
<organism evidence="2 3">
    <name type="scientific">Nocardia acididurans</name>
    <dbReference type="NCBI Taxonomy" id="2802282"/>
    <lineage>
        <taxon>Bacteria</taxon>
        <taxon>Bacillati</taxon>
        <taxon>Actinomycetota</taxon>
        <taxon>Actinomycetes</taxon>
        <taxon>Mycobacteriales</taxon>
        <taxon>Nocardiaceae</taxon>
        <taxon>Nocardia</taxon>
    </lineage>
</organism>
<dbReference type="Pfam" id="PF00668">
    <property type="entry name" value="Condensation"/>
    <property type="match status" value="1"/>
</dbReference>
<proteinExistence type="predicted"/>
<name>A0ABS1MLL3_9NOCA</name>
<sequence length="401" mass="44264">YGFDLAAEIPVRAQVFRVGADEQILVLLIHHIAGDGWSWAPLIRDLATAYRARCEGRVPDWLPLPVQYADYTLWQRDWLGDLDDPDSEINTQLEYWGHALAGLPDRLELPTDRPYPPVADHRGDTVGFEWSPRLQQRLQQLAREHDATMFMVVQAGLAVLLSRLSGQDDVAVGYPIAGRSDSALNDLVGFFVNTLVLRTDLSGDPTFTQILTQVKDRCLQAYTHQDLPFEVLVDRLAPTRSLSHHPLFQVMLTWQNDTGFGYNGTDTTARDLTGMTINPVNVETGTARFDLAWTLTEQADLDGDPAGIVGALGYRTALFDRASIEALVTQLERVLTAVTEDPDTRVGSVELLGEAERTELAVWGGRGAVTEPSSAVSVPELFAVQVARTPDAVAVVFEDRS</sequence>
<dbReference type="InterPro" id="IPR001242">
    <property type="entry name" value="Condensation_dom"/>
</dbReference>
<dbReference type="SUPFAM" id="SSF52777">
    <property type="entry name" value="CoA-dependent acyltransferases"/>
    <property type="match status" value="2"/>
</dbReference>
<feature type="non-terminal residue" evidence="2">
    <location>
        <position position="1"/>
    </location>
</feature>
<gene>
    <name evidence="2" type="ORF">JK358_38740</name>
</gene>
<keyword evidence="3" id="KW-1185">Reference proteome</keyword>
<dbReference type="PANTHER" id="PTHR45527">
    <property type="entry name" value="NONRIBOSOMAL PEPTIDE SYNTHETASE"/>
    <property type="match status" value="1"/>
</dbReference>
<evidence type="ECO:0000259" key="1">
    <source>
        <dbReference type="Pfam" id="PF00668"/>
    </source>
</evidence>
<dbReference type="Proteomes" id="UP000602198">
    <property type="component" value="Unassembled WGS sequence"/>
</dbReference>
<accession>A0ABS1MLL3</accession>
<dbReference type="Gene3D" id="3.30.559.10">
    <property type="entry name" value="Chloramphenicol acetyltransferase-like domain"/>
    <property type="match status" value="1"/>
</dbReference>
<dbReference type="CDD" id="cd19540">
    <property type="entry name" value="LCL_NRPS-like"/>
    <property type="match status" value="1"/>
</dbReference>
<dbReference type="PANTHER" id="PTHR45527:SF1">
    <property type="entry name" value="FATTY ACID SYNTHASE"/>
    <property type="match status" value="1"/>
</dbReference>